<keyword evidence="2" id="KW-1185">Reference proteome</keyword>
<evidence type="ECO:0000313" key="1">
    <source>
        <dbReference type="EMBL" id="PMD35156.1"/>
    </source>
</evidence>
<organism evidence="1 2">
    <name type="scientific">Hyaloscypha variabilis (strain UAMH 11265 / GT02V1 / F)</name>
    <name type="common">Meliniomyces variabilis</name>
    <dbReference type="NCBI Taxonomy" id="1149755"/>
    <lineage>
        <taxon>Eukaryota</taxon>
        <taxon>Fungi</taxon>
        <taxon>Dikarya</taxon>
        <taxon>Ascomycota</taxon>
        <taxon>Pezizomycotina</taxon>
        <taxon>Leotiomycetes</taxon>
        <taxon>Helotiales</taxon>
        <taxon>Hyaloscyphaceae</taxon>
        <taxon>Hyaloscypha</taxon>
        <taxon>Hyaloscypha variabilis</taxon>
    </lineage>
</organism>
<dbReference type="EMBL" id="KZ613952">
    <property type="protein sequence ID" value="PMD35156.1"/>
    <property type="molecule type" value="Genomic_DNA"/>
</dbReference>
<evidence type="ECO:0000313" key="2">
    <source>
        <dbReference type="Proteomes" id="UP000235786"/>
    </source>
</evidence>
<protein>
    <submittedName>
        <fullName evidence="1">Uncharacterized protein</fullName>
    </submittedName>
</protein>
<reference evidence="1 2" key="1">
    <citation type="submission" date="2016-04" db="EMBL/GenBank/DDBJ databases">
        <title>A degradative enzymes factory behind the ericoid mycorrhizal symbiosis.</title>
        <authorList>
            <consortium name="DOE Joint Genome Institute"/>
            <person name="Martino E."/>
            <person name="Morin E."/>
            <person name="Grelet G."/>
            <person name="Kuo A."/>
            <person name="Kohler A."/>
            <person name="Daghino S."/>
            <person name="Barry K."/>
            <person name="Choi C."/>
            <person name="Cichocki N."/>
            <person name="Clum A."/>
            <person name="Copeland A."/>
            <person name="Hainaut M."/>
            <person name="Haridas S."/>
            <person name="Labutti K."/>
            <person name="Lindquist E."/>
            <person name="Lipzen A."/>
            <person name="Khouja H.-R."/>
            <person name="Murat C."/>
            <person name="Ohm R."/>
            <person name="Olson A."/>
            <person name="Spatafora J."/>
            <person name="Veneault-Fourrey C."/>
            <person name="Henrissat B."/>
            <person name="Grigoriev I."/>
            <person name="Martin F."/>
            <person name="Perotto S."/>
        </authorList>
    </citation>
    <scope>NUCLEOTIDE SEQUENCE [LARGE SCALE GENOMIC DNA]</scope>
    <source>
        <strain evidence="1 2">F</strain>
    </source>
</reference>
<dbReference type="Proteomes" id="UP000235786">
    <property type="component" value="Unassembled WGS sequence"/>
</dbReference>
<dbReference type="AlphaFoldDB" id="A0A2J6R9H5"/>
<name>A0A2J6R9H5_HYAVF</name>
<accession>A0A2J6R9H5</accession>
<proteinExistence type="predicted"/>
<sequence length="86" mass="9848">MLRSTRSHAQTAQLRWVENRTQDRGIWMGGPWELRVASPHPHPPVCRLEAEFDEQPARLCYSFCSILCPFALGWGSPLQRPESGDE</sequence>
<gene>
    <name evidence="1" type="ORF">L207DRAFT_516095</name>
</gene>